<name>A0A9W7BHE5_9STRA</name>
<sequence>MSIDRHSIGPDMPVSKDESGQLQWKLQIFREGVADPVDEFQINNVNLPPRLSKQKKVLWRLPIVESQTLRLAVADRDRVLELFKTRKKKRKEEARKAKEAMDAKEPGPPLLSPSSLALTPDAPVKHEDGSIPSPKFKSQSLAPPPGLNLNVPPPPGLAPPPGLKLGLPPGLLSANNTINTLNTLNTFNTNNTNNTNNNPTHSGLTPPSSLLNPADLFAPVSAPVPTPIPTPAPSTPPLNLNDIISIKSKVGADVQSTINTGARSVCDFIYSDLRTAQLSQPPASTSTSILNMYNEAAKRIYTRKSQNCKSISVGQAHSFASTEQEIGKQLEQILGSSNAVFQIISCVAQRINTARPSGNMLDATVLVAGSFKALGREKAFSQTFVICSSGTGQGGELKWRIRNDMLVIM</sequence>
<feature type="region of interest" description="Disordered" evidence="1">
    <location>
        <begin position="88"/>
        <end position="161"/>
    </location>
</feature>
<reference evidence="4" key="1">
    <citation type="journal article" date="2023" name="Commun. Biol.">
        <title>Genome analysis of Parmales, the sister group of diatoms, reveals the evolutionary specialization of diatoms from phago-mixotrophs to photoautotrophs.</title>
        <authorList>
            <person name="Ban H."/>
            <person name="Sato S."/>
            <person name="Yoshikawa S."/>
            <person name="Yamada K."/>
            <person name="Nakamura Y."/>
            <person name="Ichinomiya M."/>
            <person name="Sato N."/>
            <person name="Blanc-Mathieu R."/>
            <person name="Endo H."/>
            <person name="Kuwata A."/>
            <person name="Ogata H."/>
        </authorList>
    </citation>
    <scope>NUCLEOTIDE SEQUENCE [LARGE SCALE GENOMIC DNA]</scope>
    <source>
        <strain evidence="4">NIES 3701</strain>
    </source>
</reference>
<accession>A0A9W7BHE5</accession>
<organism evidence="3 4">
    <name type="scientific">Triparma strigata</name>
    <dbReference type="NCBI Taxonomy" id="1606541"/>
    <lineage>
        <taxon>Eukaryota</taxon>
        <taxon>Sar</taxon>
        <taxon>Stramenopiles</taxon>
        <taxon>Ochrophyta</taxon>
        <taxon>Bolidophyceae</taxon>
        <taxon>Parmales</taxon>
        <taxon>Triparmaceae</taxon>
        <taxon>Triparma</taxon>
    </lineage>
</organism>
<feature type="domain" description="NTF2" evidence="2">
    <location>
        <begin position="261"/>
        <end position="408"/>
    </location>
</feature>
<proteinExistence type="predicted"/>
<protein>
    <recommendedName>
        <fullName evidence="2">NTF2 domain-containing protein</fullName>
    </recommendedName>
</protein>
<feature type="compositionally biased region" description="Basic and acidic residues" evidence="1">
    <location>
        <begin position="91"/>
        <end position="105"/>
    </location>
</feature>
<evidence type="ECO:0000259" key="2">
    <source>
        <dbReference type="PROSITE" id="PS50177"/>
    </source>
</evidence>
<dbReference type="OrthoDB" id="49420at2759"/>
<feature type="region of interest" description="Disordered" evidence="1">
    <location>
        <begin position="187"/>
        <end position="207"/>
    </location>
</feature>
<gene>
    <name evidence="3" type="ORF">TrST_g11209</name>
</gene>
<dbReference type="AlphaFoldDB" id="A0A9W7BHE5"/>
<evidence type="ECO:0000313" key="3">
    <source>
        <dbReference type="EMBL" id="GMH88591.1"/>
    </source>
</evidence>
<dbReference type="Gene3D" id="3.10.450.50">
    <property type="match status" value="1"/>
</dbReference>
<evidence type="ECO:0000313" key="4">
    <source>
        <dbReference type="Proteomes" id="UP001165085"/>
    </source>
</evidence>
<comment type="caution">
    <text evidence="3">The sequence shown here is derived from an EMBL/GenBank/DDBJ whole genome shotgun (WGS) entry which is preliminary data.</text>
</comment>
<feature type="compositionally biased region" description="Low complexity" evidence="1">
    <location>
        <begin position="187"/>
        <end position="198"/>
    </location>
</feature>
<dbReference type="Proteomes" id="UP001165085">
    <property type="component" value="Unassembled WGS sequence"/>
</dbReference>
<dbReference type="PROSITE" id="PS50177">
    <property type="entry name" value="NTF2_DOMAIN"/>
    <property type="match status" value="1"/>
</dbReference>
<keyword evidence="4" id="KW-1185">Reference proteome</keyword>
<feature type="compositionally biased region" description="Pro residues" evidence="1">
    <location>
        <begin position="142"/>
        <end position="161"/>
    </location>
</feature>
<dbReference type="EMBL" id="BRXY01000344">
    <property type="protein sequence ID" value="GMH88591.1"/>
    <property type="molecule type" value="Genomic_DNA"/>
</dbReference>
<dbReference type="InterPro" id="IPR018222">
    <property type="entry name" value="Nuclear_transport_factor_2_euk"/>
</dbReference>
<evidence type="ECO:0000256" key="1">
    <source>
        <dbReference type="SAM" id="MobiDB-lite"/>
    </source>
</evidence>